<comment type="caution">
    <text evidence="2">The sequence shown here is derived from an EMBL/GenBank/DDBJ whole genome shotgun (WGS) entry which is preliminary data.</text>
</comment>
<name>A0AAD1XG47_EUPCR</name>
<reference evidence="2" key="1">
    <citation type="submission" date="2023-07" db="EMBL/GenBank/DDBJ databases">
        <authorList>
            <consortium name="AG Swart"/>
            <person name="Singh M."/>
            <person name="Singh A."/>
            <person name="Seah K."/>
            <person name="Emmerich C."/>
        </authorList>
    </citation>
    <scope>NUCLEOTIDE SEQUENCE</scope>
    <source>
        <strain evidence="2">DP1</strain>
    </source>
</reference>
<dbReference type="Proteomes" id="UP001295684">
    <property type="component" value="Unassembled WGS sequence"/>
</dbReference>
<proteinExistence type="predicted"/>
<protein>
    <submittedName>
        <fullName evidence="2">Uncharacterized protein</fullName>
    </submittedName>
</protein>
<accession>A0AAD1XG47</accession>
<keyword evidence="3" id="KW-1185">Reference proteome</keyword>
<organism evidence="2 3">
    <name type="scientific">Euplotes crassus</name>
    <dbReference type="NCBI Taxonomy" id="5936"/>
    <lineage>
        <taxon>Eukaryota</taxon>
        <taxon>Sar</taxon>
        <taxon>Alveolata</taxon>
        <taxon>Ciliophora</taxon>
        <taxon>Intramacronucleata</taxon>
        <taxon>Spirotrichea</taxon>
        <taxon>Hypotrichia</taxon>
        <taxon>Euplotida</taxon>
        <taxon>Euplotidae</taxon>
        <taxon>Moneuplotes</taxon>
    </lineage>
</organism>
<dbReference type="EMBL" id="CAMPGE010011745">
    <property type="protein sequence ID" value="CAI2370556.1"/>
    <property type="molecule type" value="Genomic_DNA"/>
</dbReference>
<sequence length="139" mass="16065">MESEESSLFSNNTPSYSLAESMARVFIKQRESRKKNSKNYLCLSKRFLSPTAPSEKEETITDLLAKNKNSIPASYHSKIRRINDIDIKKRCTPRKYSFLHKSFGHKKGTSTTLLSEPPYKARSRNNMSSMKRSVLKNRK</sequence>
<evidence type="ECO:0000256" key="1">
    <source>
        <dbReference type="SAM" id="MobiDB-lite"/>
    </source>
</evidence>
<dbReference type="AlphaFoldDB" id="A0AAD1XG47"/>
<evidence type="ECO:0000313" key="2">
    <source>
        <dbReference type="EMBL" id="CAI2370556.1"/>
    </source>
</evidence>
<gene>
    <name evidence="2" type="ORF">ECRASSUSDP1_LOCUS11871</name>
</gene>
<feature type="region of interest" description="Disordered" evidence="1">
    <location>
        <begin position="107"/>
        <end position="139"/>
    </location>
</feature>
<evidence type="ECO:0000313" key="3">
    <source>
        <dbReference type="Proteomes" id="UP001295684"/>
    </source>
</evidence>